<dbReference type="RefSeq" id="WP_073136876.1">
    <property type="nucleotide sequence ID" value="NZ_FQWQ01000002.1"/>
</dbReference>
<dbReference type="AlphaFoldDB" id="A0A1M5S7A6"/>
<proteinExistence type="inferred from homology"/>
<name>A0A1M5S7A6_9BACT</name>
<evidence type="ECO:0000256" key="1">
    <source>
        <dbReference type="ARBA" id="ARBA00037999"/>
    </source>
</evidence>
<dbReference type="OrthoDB" id="9804264at2"/>
<dbReference type="Proteomes" id="UP000184212">
    <property type="component" value="Unassembled WGS sequence"/>
</dbReference>
<evidence type="ECO:0000313" key="3">
    <source>
        <dbReference type="EMBL" id="SHH33813.1"/>
    </source>
</evidence>
<evidence type="ECO:0000256" key="2">
    <source>
        <dbReference type="RuleBase" id="RU004508"/>
    </source>
</evidence>
<dbReference type="EMBL" id="FQWQ01000002">
    <property type="protein sequence ID" value="SHH33813.1"/>
    <property type="molecule type" value="Genomic_DNA"/>
</dbReference>
<dbReference type="InterPro" id="IPR000653">
    <property type="entry name" value="DegT/StrS_aminotransferase"/>
</dbReference>
<organism evidence="3 4">
    <name type="scientific">Chryseolinea serpens</name>
    <dbReference type="NCBI Taxonomy" id="947013"/>
    <lineage>
        <taxon>Bacteria</taxon>
        <taxon>Pseudomonadati</taxon>
        <taxon>Bacteroidota</taxon>
        <taxon>Cytophagia</taxon>
        <taxon>Cytophagales</taxon>
        <taxon>Fulvivirgaceae</taxon>
        <taxon>Chryseolinea</taxon>
    </lineage>
</organism>
<dbReference type="InterPro" id="IPR015421">
    <property type="entry name" value="PyrdxlP-dep_Trfase_major"/>
</dbReference>
<dbReference type="STRING" id="947013.SAMN04488109_3761"/>
<dbReference type="InterPro" id="IPR015424">
    <property type="entry name" value="PyrdxlP-dep_Trfase"/>
</dbReference>
<dbReference type="Gene3D" id="3.40.640.10">
    <property type="entry name" value="Type I PLP-dependent aspartate aminotransferase-like (Major domain)"/>
    <property type="match status" value="1"/>
</dbReference>
<dbReference type="GO" id="GO:0008483">
    <property type="term" value="F:transaminase activity"/>
    <property type="evidence" value="ECO:0007669"/>
    <property type="project" value="TreeGrafter"/>
</dbReference>
<keyword evidence="2" id="KW-0663">Pyridoxal phosphate</keyword>
<keyword evidence="4" id="KW-1185">Reference proteome</keyword>
<sequence>MPGTELFGYEEKKEINDVLETGILFRYNHENVRNNIWKARDFEAEVKKITGAKFAHAVSSGSTAVACALAAAGVGAGDEVIVPPFTFIASVEAVLFCGALPVFAEIDETLCLSAEGISKAITPKTKAVLLVHMCGGMARMDEILKVCKDHKLTLVEDAGQAFAASYKGTSVGLFGKTGCYSFDFFKIATAGEGGVLVTNDEQAYHHAETYSDHGHDHIGSNRGMENHPIIGFNFRISELHAAVGAAQTRRVPSIRETNRKHKKFLTEALRKTPGIGFATLADPEGDSATFLNLLLPDTETAKRTVDALNANGIGGFNYWFTNMYHFINQWDHLKDLRVAANLPINVLGAPQDYKNLKLPVSQNVVGRLISFGIRVTWTPEQLSALADGISKSVTQALSTVHA</sequence>
<dbReference type="SUPFAM" id="SSF53383">
    <property type="entry name" value="PLP-dependent transferases"/>
    <property type="match status" value="1"/>
</dbReference>
<accession>A0A1M5S7A6</accession>
<dbReference type="Pfam" id="PF01041">
    <property type="entry name" value="DegT_DnrJ_EryC1"/>
    <property type="match status" value="1"/>
</dbReference>
<reference evidence="3 4" key="1">
    <citation type="submission" date="2016-11" db="EMBL/GenBank/DDBJ databases">
        <authorList>
            <person name="Jaros S."/>
            <person name="Januszkiewicz K."/>
            <person name="Wedrychowicz H."/>
        </authorList>
    </citation>
    <scope>NUCLEOTIDE SEQUENCE [LARGE SCALE GENOMIC DNA]</scope>
    <source>
        <strain evidence="3 4">DSM 24574</strain>
    </source>
</reference>
<dbReference type="GO" id="GO:0000271">
    <property type="term" value="P:polysaccharide biosynthetic process"/>
    <property type="evidence" value="ECO:0007669"/>
    <property type="project" value="TreeGrafter"/>
</dbReference>
<gene>
    <name evidence="3" type="ORF">SAMN04488109_3761</name>
</gene>
<dbReference type="CDD" id="cd00616">
    <property type="entry name" value="AHBA_syn"/>
    <property type="match status" value="1"/>
</dbReference>
<evidence type="ECO:0000313" key="4">
    <source>
        <dbReference type="Proteomes" id="UP000184212"/>
    </source>
</evidence>
<dbReference type="InterPro" id="IPR015422">
    <property type="entry name" value="PyrdxlP-dep_Trfase_small"/>
</dbReference>
<dbReference type="PANTHER" id="PTHR30244">
    <property type="entry name" value="TRANSAMINASE"/>
    <property type="match status" value="1"/>
</dbReference>
<dbReference type="PANTHER" id="PTHR30244:SF34">
    <property type="entry name" value="DTDP-4-AMINO-4,6-DIDEOXYGALACTOSE TRANSAMINASE"/>
    <property type="match status" value="1"/>
</dbReference>
<comment type="similarity">
    <text evidence="1 2">Belongs to the DegT/DnrJ/EryC1 family.</text>
</comment>
<dbReference type="Gene3D" id="3.90.1150.10">
    <property type="entry name" value="Aspartate Aminotransferase, domain 1"/>
    <property type="match status" value="1"/>
</dbReference>
<dbReference type="GO" id="GO:0030170">
    <property type="term" value="F:pyridoxal phosphate binding"/>
    <property type="evidence" value="ECO:0007669"/>
    <property type="project" value="TreeGrafter"/>
</dbReference>
<protein>
    <submittedName>
        <fullName evidence="3">dTDP-4-amino-4,6-dideoxygalactose transaminase</fullName>
    </submittedName>
</protein>